<evidence type="ECO:0000256" key="1">
    <source>
        <dbReference type="SAM" id="MobiDB-lite"/>
    </source>
</evidence>
<feature type="compositionally biased region" description="Polar residues" evidence="1">
    <location>
        <begin position="1"/>
        <end position="11"/>
    </location>
</feature>
<proteinExistence type="predicted"/>
<accession>A0A146KC82</accession>
<organism evidence="2">
    <name type="scientific">Trepomonas sp. PC1</name>
    <dbReference type="NCBI Taxonomy" id="1076344"/>
    <lineage>
        <taxon>Eukaryota</taxon>
        <taxon>Metamonada</taxon>
        <taxon>Diplomonadida</taxon>
        <taxon>Hexamitidae</taxon>
        <taxon>Hexamitinae</taxon>
        <taxon>Trepomonas</taxon>
    </lineage>
</organism>
<protein>
    <submittedName>
        <fullName evidence="2">Uncharacterized protein</fullName>
    </submittedName>
</protein>
<feature type="compositionally biased region" description="Polar residues" evidence="1">
    <location>
        <begin position="33"/>
        <end position="45"/>
    </location>
</feature>
<reference evidence="2" key="1">
    <citation type="submission" date="2015-07" db="EMBL/GenBank/DDBJ databases">
        <title>Adaptation to a free-living lifestyle via gene acquisitions in the diplomonad Trepomonas sp. PC1.</title>
        <authorList>
            <person name="Xu F."/>
            <person name="Jerlstrom-Hultqvist J."/>
            <person name="Kolisko M."/>
            <person name="Simpson A.G.B."/>
            <person name="Roger A.J."/>
            <person name="Svard S.G."/>
            <person name="Andersson J.O."/>
        </authorList>
    </citation>
    <scope>NUCLEOTIDE SEQUENCE</scope>
    <source>
        <strain evidence="2">PC1</strain>
    </source>
</reference>
<evidence type="ECO:0000313" key="2">
    <source>
        <dbReference type="EMBL" id="JAP93524.1"/>
    </source>
</evidence>
<dbReference type="AlphaFoldDB" id="A0A146KC82"/>
<gene>
    <name evidence="2" type="ORF">TPC1_14168</name>
</gene>
<feature type="region of interest" description="Disordered" evidence="1">
    <location>
        <begin position="117"/>
        <end position="143"/>
    </location>
</feature>
<feature type="non-terminal residue" evidence="2">
    <location>
        <position position="1"/>
    </location>
</feature>
<sequence>EQLSPKMSNFENPPLADEAQISVSSTQHDEKQNFQPSVRIPQNESVNDPIEELKVEVGRIVRVQLPKEIKQAVEPNDSVDFEQLSPKMSIKDEIRLAFELFKNDLPPERKAAQTELNLLNQASTKKKKTVEHAKEPLDPNQPLSIEDQIMSKDKNKFHMPKAPAYNDQKDQKRYLKEMAAILTSFIAHGTISDSIINRFKQVEHVAIPPTIHQLISDISENTSYKEEKMRFLKNKKSMSMMSLNISQSFSANAAGRMQNFSLMNDIGDILLNYGKMTGFRCLVPQKCAQKAFNELKALFEKIMPRQAFGITINQQQLKEFNKDLHLYLIFTQNELDTLFSRAAFAQNKYIIDYVELNPIKVSAQSRQVQPVNFDFLLYTNTESTAKKPDYDPINNGKNLCYIGFLQYVYVVSLEIVRRMKPYYLLEVPAAMFQNEQEEEEDEDEDEDENIKKNFEMASKNQGTKKVTCSIRDPFAMVQSQTKIDDQIRMTPNNTFAPAWKSAYIFACFMDCYVLRFAKRYGINQRNEIMERNIIQNKEWIAIALKYRQKLMRVFQQAAQNMNFVNQDGLYKILQKTGVLNKIGKTFMYEYTLRNFMEFDTNFIPVMGFDEVVNCVLVAANCAFSVHPYIEHLKSPAQRFVFALENLVGK</sequence>
<name>A0A146KC82_9EUKA</name>
<feature type="region of interest" description="Disordered" evidence="1">
    <location>
        <begin position="1"/>
        <end position="45"/>
    </location>
</feature>
<dbReference type="EMBL" id="GDID01003082">
    <property type="protein sequence ID" value="JAP93524.1"/>
    <property type="molecule type" value="Transcribed_RNA"/>
</dbReference>